<evidence type="ECO:0000313" key="1">
    <source>
        <dbReference type="EMBL" id="GGL44308.1"/>
    </source>
</evidence>
<accession>A0A917VY59</accession>
<dbReference type="RefSeq" id="WP_063000666.1">
    <property type="nucleotide sequence ID" value="NZ_BMMH01000035.1"/>
</dbReference>
<reference evidence="1" key="1">
    <citation type="journal article" date="2014" name="Int. J. Syst. Evol. Microbiol.">
        <title>Complete genome sequence of Corynebacterium casei LMG S-19264T (=DSM 44701T), isolated from a smear-ripened cheese.</title>
        <authorList>
            <consortium name="US DOE Joint Genome Institute (JGI-PGF)"/>
            <person name="Walter F."/>
            <person name="Albersmeier A."/>
            <person name="Kalinowski J."/>
            <person name="Ruckert C."/>
        </authorList>
    </citation>
    <scope>NUCLEOTIDE SEQUENCE</scope>
    <source>
        <strain evidence="1">CGMCC 4.3508</strain>
    </source>
</reference>
<dbReference type="Proteomes" id="UP000638263">
    <property type="component" value="Unassembled WGS sequence"/>
</dbReference>
<dbReference type="AlphaFoldDB" id="A0A917VY59"/>
<name>A0A917VY59_9NOCA</name>
<proteinExistence type="predicted"/>
<comment type="caution">
    <text evidence="1">The sequence shown here is derived from an EMBL/GenBank/DDBJ whole genome shotgun (WGS) entry which is preliminary data.</text>
</comment>
<reference evidence="1" key="2">
    <citation type="submission" date="2020-09" db="EMBL/GenBank/DDBJ databases">
        <authorList>
            <person name="Sun Q."/>
            <person name="Zhou Y."/>
        </authorList>
    </citation>
    <scope>NUCLEOTIDE SEQUENCE</scope>
    <source>
        <strain evidence="1">CGMCC 4.3508</strain>
    </source>
</reference>
<evidence type="ECO:0000313" key="2">
    <source>
        <dbReference type="Proteomes" id="UP000638263"/>
    </source>
</evidence>
<organism evidence="1 2">
    <name type="scientific">Nocardia jinanensis</name>
    <dbReference type="NCBI Taxonomy" id="382504"/>
    <lineage>
        <taxon>Bacteria</taxon>
        <taxon>Bacillati</taxon>
        <taxon>Actinomycetota</taxon>
        <taxon>Actinomycetes</taxon>
        <taxon>Mycobacteriales</taxon>
        <taxon>Nocardiaceae</taxon>
        <taxon>Nocardia</taxon>
    </lineage>
</organism>
<dbReference type="EMBL" id="BMMH01000035">
    <property type="protein sequence ID" value="GGL44308.1"/>
    <property type="molecule type" value="Genomic_DNA"/>
</dbReference>
<protein>
    <submittedName>
        <fullName evidence="1">Uncharacterized protein</fullName>
    </submittedName>
</protein>
<sequence length="72" mass="7923">MTDLSTRLELVHEGIQNCKSATAKVSRLRSHNDPAVQELANAIHFLSFGVQQIGLALADQGRGDDLPVQRRQ</sequence>
<gene>
    <name evidence="1" type="ORF">GCM10011588_68790</name>
</gene>
<keyword evidence="2" id="KW-1185">Reference proteome</keyword>